<keyword evidence="2" id="KW-0812">Transmembrane</keyword>
<gene>
    <name evidence="3" type="ordered locus">Tcur_4036</name>
</gene>
<feature type="region of interest" description="Disordered" evidence="1">
    <location>
        <begin position="78"/>
        <end position="108"/>
    </location>
</feature>
<accession>D1AF21</accession>
<feature type="transmembrane region" description="Helical" evidence="2">
    <location>
        <begin position="12"/>
        <end position="29"/>
    </location>
</feature>
<name>D1AF21_THECD</name>
<keyword evidence="2" id="KW-1133">Transmembrane helix</keyword>
<evidence type="ECO:0000313" key="4">
    <source>
        <dbReference type="Proteomes" id="UP000001918"/>
    </source>
</evidence>
<dbReference type="eggNOG" id="ENOG5032NCC">
    <property type="taxonomic scope" value="Bacteria"/>
</dbReference>
<dbReference type="HOGENOM" id="CLU_2195681_0_0_11"/>
<dbReference type="KEGG" id="tcu:Tcur_4036"/>
<dbReference type="Proteomes" id="UP000001918">
    <property type="component" value="Chromosome"/>
</dbReference>
<feature type="transmembrane region" description="Helical" evidence="2">
    <location>
        <begin position="35"/>
        <end position="58"/>
    </location>
</feature>
<dbReference type="EMBL" id="CP001738">
    <property type="protein sequence ID" value="ACY99565.1"/>
    <property type="molecule type" value="Genomic_DNA"/>
</dbReference>
<dbReference type="AlphaFoldDB" id="D1AF21"/>
<evidence type="ECO:0000256" key="2">
    <source>
        <dbReference type="SAM" id="Phobius"/>
    </source>
</evidence>
<organism evidence="3 4">
    <name type="scientific">Thermomonospora curvata (strain ATCC 19995 / DSM 43183 / JCM 3096 / KCTC 9072 / NBRC 15933 / NCIMB 10081 / Henssen B9)</name>
    <dbReference type="NCBI Taxonomy" id="471852"/>
    <lineage>
        <taxon>Bacteria</taxon>
        <taxon>Bacillati</taxon>
        <taxon>Actinomycetota</taxon>
        <taxon>Actinomycetes</taxon>
        <taxon>Streptosporangiales</taxon>
        <taxon>Thermomonosporaceae</taxon>
        <taxon>Thermomonospora</taxon>
    </lineage>
</organism>
<dbReference type="NCBIfam" id="NF041681">
    <property type="entry name" value="HGxxPAAW"/>
    <property type="match status" value="1"/>
</dbReference>
<evidence type="ECO:0000256" key="1">
    <source>
        <dbReference type="SAM" id="MobiDB-lite"/>
    </source>
</evidence>
<keyword evidence="4" id="KW-1185">Reference proteome</keyword>
<keyword evidence="2" id="KW-0472">Membrane</keyword>
<sequence length="108" mass="11112">MSNSHGGRPSSWAVVALALVGFATGGVALCLGPNWVLFWVGVAIVMASGLLGVVVGIFSDVVVDEPRVVPEVIDYSLFGSQGGRRRGGPYAGKSPHPMGSDPEVKPHG</sequence>
<evidence type="ECO:0000313" key="3">
    <source>
        <dbReference type="EMBL" id="ACY99565.1"/>
    </source>
</evidence>
<reference evidence="3 4" key="1">
    <citation type="journal article" date="2011" name="Stand. Genomic Sci.">
        <title>Complete genome sequence of Thermomonospora curvata type strain (B9).</title>
        <authorList>
            <person name="Chertkov O."/>
            <person name="Sikorski J."/>
            <person name="Nolan M."/>
            <person name="Lapidus A."/>
            <person name="Lucas S."/>
            <person name="Del Rio T.G."/>
            <person name="Tice H."/>
            <person name="Cheng J.F."/>
            <person name="Goodwin L."/>
            <person name="Pitluck S."/>
            <person name="Liolios K."/>
            <person name="Ivanova N."/>
            <person name="Mavromatis K."/>
            <person name="Mikhailova N."/>
            <person name="Ovchinnikova G."/>
            <person name="Pati A."/>
            <person name="Chen A."/>
            <person name="Palaniappan K."/>
            <person name="Djao O.D."/>
            <person name="Land M."/>
            <person name="Hauser L."/>
            <person name="Chang Y.J."/>
            <person name="Jeffries C.D."/>
            <person name="Brettin T."/>
            <person name="Han C."/>
            <person name="Detter J.C."/>
            <person name="Rohde M."/>
            <person name="Goker M."/>
            <person name="Woyke T."/>
            <person name="Bristow J."/>
            <person name="Eisen J.A."/>
            <person name="Markowitz V."/>
            <person name="Hugenholtz P."/>
            <person name="Klenk H.P."/>
            <person name="Kyrpides N.C."/>
        </authorList>
    </citation>
    <scope>NUCLEOTIDE SEQUENCE [LARGE SCALE GENOMIC DNA]</scope>
    <source>
        <strain evidence="4">ATCC 19995 / DSM 43183 / JCM 3096 / KCTC 9072 / NBRC 15933 / NCIMB 10081 / Henssen B9</strain>
    </source>
</reference>
<proteinExistence type="predicted"/>
<dbReference type="RefSeq" id="WP_012854349.1">
    <property type="nucleotide sequence ID" value="NC_013510.1"/>
</dbReference>
<protein>
    <submittedName>
        <fullName evidence="3">Uncharacterized protein</fullName>
    </submittedName>
</protein>